<evidence type="ECO:0000313" key="1">
    <source>
        <dbReference type="EMBL" id="KAI3729329.1"/>
    </source>
</evidence>
<sequence length="137" mass="15254">MKMTLTKDWGAVESISVGEIKLCLHQSLVRLEVGCISRDPKLQLVISDLEVVTRTSDKSSKRTKPRKPKSSGSKPGKGKLMAAANMARFLSLSMRGLVVKVSFSQQYQINQEKIVHRWGTIATVAYPLFNLDVLFFG</sequence>
<reference evidence="2" key="1">
    <citation type="journal article" date="2022" name="Mol. Ecol. Resour.">
        <title>The genomes of chicory, endive, great burdock and yacon provide insights into Asteraceae palaeo-polyploidization history and plant inulin production.</title>
        <authorList>
            <person name="Fan W."/>
            <person name="Wang S."/>
            <person name="Wang H."/>
            <person name="Wang A."/>
            <person name="Jiang F."/>
            <person name="Liu H."/>
            <person name="Zhao H."/>
            <person name="Xu D."/>
            <person name="Zhang Y."/>
        </authorList>
    </citation>
    <scope>NUCLEOTIDE SEQUENCE [LARGE SCALE GENOMIC DNA]</scope>
    <source>
        <strain evidence="2">cv. Niubang</strain>
    </source>
</reference>
<proteinExistence type="predicted"/>
<protein>
    <submittedName>
        <fullName evidence="1">Uncharacterized protein</fullName>
    </submittedName>
</protein>
<reference evidence="1 2" key="2">
    <citation type="journal article" date="2022" name="Mol. Ecol. Resour.">
        <title>The genomes of chicory, endive, great burdock and yacon provide insights into Asteraceae paleo-polyploidization history and plant inulin production.</title>
        <authorList>
            <person name="Fan W."/>
            <person name="Wang S."/>
            <person name="Wang H."/>
            <person name="Wang A."/>
            <person name="Jiang F."/>
            <person name="Liu H."/>
            <person name="Zhao H."/>
            <person name="Xu D."/>
            <person name="Zhang Y."/>
        </authorList>
    </citation>
    <scope>NUCLEOTIDE SEQUENCE [LARGE SCALE GENOMIC DNA]</scope>
    <source>
        <strain evidence="2">cv. Niubang</strain>
    </source>
</reference>
<comment type="caution">
    <text evidence="1">The sequence shown here is derived from an EMBL/GenBank/DDBJ whole genome shotgun (WGS) entry which is preliminary data.</text>
</comment>
<keyword evidence="2" id="KW-1185">Reference proteome</keyword>
<gene>
    <name evidence="1" type="ORF">L6452_17985</name>
</gene>
<organism evidence="1 2">
    <name type="scientific">Arctium lappa</name>
    <name type="common">Greater burdock</name>
    <name type="synonym">Lappa major</name>
    <dbReference type="NCBI Taxonomy" id="4217"/>
    <lineage>
        <taxon>Eukaryota</taxon>
        <taxon>Viridiplantae</taxon>
        <taxon>Streptophyta</taxon>
        <taxon>Embryophyta</taxon>
        <taxon>Tracheophyta</taxon>
        <taxon>Spermatophyta</taxon>
        <taxon>Magnoliopsida</taxon>
        <taxon>eudicotyledons</taxon>
        <taxon>Gunneridae</taxon>
        <taxon>Pentapetalae</taxon>
        <taxon>asterids</taxon>
        <taxon>campanulids</taxon>
        <taxon>Asterales</taxon>
        <taxon>Asteraceae</taxon>
        <taxon>Carduoideae</taxon>
        <taxon>Cardueae</taxon>
        <taxon>Arctiinae</taxon>
        <taxon>Arctium</taxon>
    </lineage>
</organism>
<name>A0ACB9C4W4_ARCLA</name>
<dbReference type="Proteomes" id="UP001055879">
    <property type="component" value="Linkage Group LG05"/>
</dbReference>
<accession>A0ACB9C4W4</accession>
<dbReference type="EMBL" id="CM042051">
    <property type="protein sequence ID" value="KAI3729329.1"/>
    <property type="molecule type" value="Genomic_DNA"/>
</dbReference>
<evidence type="ECO:0000313" key="2">
    <source>
        <dbReference type="Proteomes" id="UP001055879"/>
    </source>
</evidence>